<dbReference type="Proteomes" id="UP000028839">
    <property type="component" value="Unassembled WGS sequence"/>
</dbReference>
<reference evidence="1 2" key="1">
    <citation type="submission" date="2014-07" db="EMBL/GenBank/DDBJ databases">
        <title>Comparative analysis of Nitrosococcus oceani genome inventories of strains from Pacific and Atlantic gyres.</title>
        <authorList>
            <person name="Lim C.K."/>
            <person name="Wang L."/>
            <person name="Sayavedra-Soto L.A."/>
            <person name="Klotz M.G."/>
        </authorList>
    </citation>
    <scope>NUCLEOTIDE SEQUENCE [LARGE SCALE GENOMIC DNA]</scope>
    <source>
        <strain evidence="1 2">C-27</strain>
    </source>
</reference>
<proteinExistence type="predicted"/>
<accession>A0A0E2Z659</accession>
<dbReference type="EMBL" id="JPGN01000007">
    <property type="protein sequence ID" value="KFI20831.1"/>
    <property type="molecule type" value="Genomic_DNA"/>
</dbReference>
<dbReference type="HOGENOM" id="CLU_1459869_0_0_6"/>
<organism evidence="1 2">
    <name type="scientific">Nitrosococcus oceani C-27</name>
    <dbReference type="NCBI Taxonomy" id="314279"/>
    <lineage>
        <taxon>Bacteria</taxon>
        <taxon>Pseudomonadati</taxon>
        <taxon>Pseudomonadota</taxon>
        <taxon>Gammaproteobacteria</taxon>
        <taxon>Chromatiales</taxon>
        <taxon>Chromatiaceae</taxon>
        <taxon>Nitrosococcus</taxon>
    </lineage>
</organism>
<name>A0A0E2Z659_9GAMM</name>
<protein>
    <submittedName>
        <fullName evidence="1">Uncharacterized protein</fullName>
    </submittedName>
</protein>
<gene>
    <name evidence="1" type="ORF">IB75_00985</name>
</gene>
<evidence type="ECO:0000313" key="1">
    <source>
        <dbReference type="EMBL" id="KFI20831.1"/>
    </source>
</evidence>
<evidence type="ECO:0000313" key="2">
    <source>
        <dbReference type="Proteomes" id="UP000028839"/>
    </source>
</evidence>
<sequence>MRGVGDNSLTADLQLVSDDFTGQNSGQSILASCETAADVKVPKKDTLDDRPAWEFSTSLIEYYADTEIVGVAMLADDFHLQVISTGWPKITPQAIPLLIICRLWSAATRLPICHARAPVPPPPIITPTTGRTLSPSSTMAGHPIPPITVTAERLRFALGGRPRYGKNRYIANRVKGLYSKRAMGL</sequence>
<comment type="caution">
    <text evidence="1">The sequence shown here is derived from an EMBL/GenBank/DDBJ whole genome shotgun (WGS) entry which is preliminary data.</text>
</comment>
<dbReference type="PROSITE" id="PS51257">
    <property type="entry name" value="PROKAR_LIPOPROTEIN"/>
    <property type="match status" value="1"/>
</dbReference>
<dbReference type="AlphaFoldDB" id="A0A0E2Z659"/>